<feature type="non-terminal residue" evidence="8">
    <location>
        <position position="55"/>
    </location>
</feature>
<keyword evidence="8" id="KW-0675">Receptor</keyword>
<dbReference type="PANTHER" id="PTHR27002">
    <property type="entry name" value="RECEPTOR-LIKE SERINE/THREONINE-PROTEIN KINASE SD1-8"/>
    <property type="match status" value="1"/>
</dbReference>
<dbReference type="AlphaFoldDB" id="A0A392S1S7"/>
<dbReference type="GO" id="GO:0005886">
    <property type="term" value="C:plasma membrane"/>
    <property type="evidence" value="ECO:0007669"/>
    <property type="project" value="TreeGrafter"/>
</dbReference>
<dbReference type="GO" id="GO:0004674">
    <property type="term" value="F:protein serine/threonine kinase activity"/>
    <property type="evidence" value="ECO:0007669"/>
    <property type="project" value="UniProtKB-KW"/>
</dbReference>
<dbReference type="SUPFAM" id="SSF56112">
    <property type="entry name" value="Protein kinase-like (PK-like)"/>
    <property type="match status" value="1"/>
</dbReference>
<feature type="domain" description="Protein kinase" evidence="7">
    <location>
        <begin position="24"/>
        <end position="55"/>
    </location>
</feature>
<evidence type="ECO:0000256" key="3">
    <source>
        <dbReference type="ARBA" id="ARBA00022741"/>
    </source>
</evidence>
<name>A0A392S1S7_9FABA</name>
<keyword evidence="9" id="KW-1185">Reference proteome</keyword>
<feature type="binding site" evidence="6">
    <location>
        <position position="52"/>
    </location>
    <ligand>
        <name>ATP</name>
        <dbReference type="ChEBI" id="CHEBI:30616"/>
    </ligand>
</feature>
<keyword evidence="5 6" id="KW-0067">ATP-binding</keyword>
<dbReference type="GO" id="GO:0005524">
    <property type="term" value="F:ATP binding"/>
    <property type="evidence" value="ECO:0007669"/>
    <property type="project" value="UniProtKB-UniRule"/>
</dbReference>
<dbReference type="InterPro" id="IPR011009">
    <property type="entry name" value="Kinase-like_dom_sf"/>
</dbReference>
<organism evidence="8 9">
    <name type="scientific">Trifolium medium</name>
    <dbReference type="NCBI Taxonomy" id="97028"/>
    <lineage>
        <taxon>Eukaryota</taxon>
        <taxon>Viridiplantae</taxon>
        <taxon>Streptophyta</taxon>
        <taxon>Embryophyta</taxon>
        <taxon>Tracheophyta</taxon>
        <taxon>Spermatophyta</taxon>
        <taxon>Magnoliopsida</taxon>
        <taxon>eudicotyledons</taxon>
        <taxon>Gunneridae</taxon>
        <taxon>Pentapetalae</taxon>
        <taxon>rosids</taxon>
        <taxon>fabids</taxon>
        <taxon>Fabales</taxon>
        <taxon>Fabaceae</taxon>
        <taxon>Papilionoideae</taxon>
        <taxon>50 kb inversion clade</taxon>
        <taxon>NPAAA clade</taxon>
        <taxon>Hologalegina</taxon>
        <taxon>IRL clade</taxon>
        <taxon>Trifolieae</taxon>
        <taxon>Trifolium</taxon>
    </lineage>
</organism>
<feature type="non-terminal residue" evidence="8">
    <location>
        <position position="1"/>
    </location>
</feature>
<dbReference type="Proteomes" id="UP000265520">
    <property type="component" value="Unassembled WGS sequence"/>
</dbReference>
<evidence type="ECO:0000313" key="8">
    <source>
        <dbReference type="EMBL" id="MCI42808.1"/>
    </source>
</evidence>
<dbReference type="PROSITE" id="PS00107">
    <property type="entry name" value="PROTEIN_KINASE_ATP"/>
    <property type="match status" value="1"/>
</dbReference>
<proteinExistence type="predicted"/>
<evidence type="ECO:0000256" key="4">
    <source>
        <dbReference type="ARBA" id="ARBA00022777"/>
    </source>
</evidence>
<evidence type="ECO:0000256" key="1">
    <source>
        <dbReference type="ARBA" id="ARBA00022527"/>
    </source>
</evidence>
<evidence type="ECO:0000313" key="9">
    <source>
        <dbReference type="Proteomes" id="UP000265520"/>
    </source>
</evidence>
<reference evidence="8 9" key="1">
    <citation type="journal article" date="2018" name="Front. Plant Sci.">
        <title>Red Clover (Trifolium pratense) and Zigzag Clover (T. medium) - A Picture of Genomic Similarities and Differences.</title>
        <authorList>
            <person name="Dluhosova J."/>
            <person name="Istvanek J."/>
            <person name="Nedelnik J."/>
            <person name="Repkova J."/>
        </authorList>
    </citation>
    <scope>NUCLEOTIDE SEQUENCE [LARGE SCALE GENOMIC DNA]</scope>
    <source>
        <strain evidence="9">cv. 10/8</strain>
        <tissue evidence="8">Leaf</tissue>
    </source>
</reference>
<dbReference type="InterPro" id="IPR000719">
    <property type="entry name" value="Prot_kinase_dom"/>
</dbReference>
<comment type="caution">
    <text evidence="8">The sequence shown here is derived from an EMBL/GenBank/DDBJ whole genome shotgun (WGS) entry which is preliminary data.</text>
</comment>
<evidence type="ECO:0000256" key="2">
    <source>
        <dbReference type="ARBA" id="ARBA00022679"/>
    </source>
</evidence>
<keyword evidence="1" id="KW-0723">Serine/threonine-protein kinase</keyword>
<keyword evidence="3 6" id="KW-0547">Nucleotide-binding</keyword>
<keyword evidence="2" id="KW-0808">Transferase</keyword>
<evidence type="ECO:0000259" key="7">
    <source>
        <dbReference type="PROSITE" id="PS50011"/>
    </source>
</evidence>
<keyword evidence="4 8" id="KW-0418">Kinase</keyword>
<evidence type="ECO:0000256" key="5">
    <source>
        <dbReference type="ARBA" id="ARBA00022840"/>
    </source>
</evidence>
<sequence length="55" mass="5923">ETDISTVESLRFDLSTLEEATNKFSDANKLGEGGFGEVYKGSLPSGQEIAVKRLS</sequence>
<dbReference type="EMBL" id="LXQA010309329">
    <property type="protein sequence ID" value="MCI42808.1"/>
    <property type="molecule type" value="Genomic_DNA"/>
</dbReference>
<dbReference type="PANTHER" id="PTHR27002:SF1050">
    <property type="entry name" value="CYSTEINE-RICH RECEPTOR-LIKE PROTEIN KINASE 5"/>
    <property type="match status" value="1"/>
</dbReference>
<evidence type="ECO:0000256" key="6">
    <source>
        <dbReference type="PROSITE-ProRule" id="PRU10141"/>
    </source>
</evidence>
<accession>A0A392S1S7</accession>
<dbReference type="InterPro" id="IPR017441">
    <property type="entry name" value="Protein_kinase_ATP_BS"/>
</dbReference>
<protein>
    <submittedName>
        <fullName evidence="8">Cysteine-rich receptor-like protein kinase</fullName>
    </submittedName>
</protein>
<dbReference type="PROSITE" id="PS50011">
    <property type="entry name" value="PROTEIN_KINASE_DOM"/>
    <property type="match status" value="1"/>
</dbReference>
<dbReference type="GO" id="GO:0042742">
    <property type="term" value="P:defense response to bacterium"/>
    <property type="evidence" value="ECO:0007669"/>
    <property type="project" value="TreeGrafter"/>
</dbReference>
<dbReference type="Gene3D" id="3.30.200.20">
    <property type="entry name" value="Phosphorylase Kinase, domain 1"/>
    <property type="match status" value="1"/>
</dbReference>